<keyword evidence="16" id="KW-1185">Reference proteome</keyword>
<proteinExistence type="inferred from homology"/>
<dbReference type="GO" id="GO:0004795">
    <property type="term" value="F:threonine synthase activity"/>
    <property type="evidence" value="ECO:0007669"/>
    <property type="project" value="UniProtKB-UniRule"/>
</dbReference>
<keyword evidence="8 12" id="KW-0663">Pyridoxal phosphate</keyword>
<evidence type="ECO:0000256" key="4">
    <source>
        <dbReference type="ARBA" id="ARBA00013028"/>
    </source>
</evidence>
<evidence type="ECO:0000256" key="5">
    <source>
        <dbReference type="ARBA" id="ARBA00018679"/>
    </source>
</evidence>
<evidence type="ECO:0000256" key="8">
    <source>
        <dbReference type="ARBA" id="ARBA00022898"/>
    </source>
</evidence>
<dbReference type="Pfam" id="PF14821">
    <property type="entry name" value="Thr_synth_N"/>
    <property type="match status" value="1"/>
</dbReference>
<dbReference type="PROSITE" id="PS00165">
    <property type="entry name" value="DEHYDRATASE_SER_THR"/>
    <property type="match status" value="1"/>
</dbReference>
<evidence type="ECO:0000313" key="16">
    <source>
        <dbReference type="Proteomes" id="UP000220133"/>
    </source>
</evidence>
<feature type="modified residue" description="N6-(pyridoxal phosphate)lysine" evidence="12">
    <location>
        <position position="107"/>
    </location>
</feature>
<evidence type="ECO:0000256" key="6">
    <source>
        <dbReference type="ARBA" id="ARBA00022605"/>
    </source>
</evidence>
<keyword evidence="9" id="KW-0456">Lyase</keyword>
<dbReference type="AlphaFoldDB" id="A0A291QX48"/>
<keyword evidence="6" id="KW-0028">Amino-acid biosynthesis</keyword>
<name>A0A291QX48_9BACT</name>
<evidence type="ECO:0000259" key="14">
    <source>
        <dbReference type="Pfam" id="PF14821"/>
    </source>
</evidence>
<dbReference type="UniPathway" id="UPA00050">
    <property type="reaction ID" value="UER00065"/>
</dbReference>
<dbReference type="OrthoDB" id="9763107at2"/>
<accession>A0A291QX48</accession>
<dbReference type="InterPro" id="IPR000634">
    <property type="entry name" value="Ser/Thr_deHydtase_PyrdxlP-BS"/>
</dbReference>
<dbReference type="EC" id="4.2.3.1" evidence="4 11"/>
<evidence type="ECO:0000256" key="2">
    <source>
        <dbReference type="ARBA" id="ARBA00004979"/>
    </source>
</evidence>
<sequence length="436" mass="48930">MQYYSLNNHDHKVSFREAVVSGLAPDKGLYFPVSIPKLEKDFVERLDEYDPLYIARKVISPFIEDEIPRNALQQIIDDTLSFPFPVREVEQGIYSLELYHGPTLAFKDVGAKFMAGCLGYFRKDDNRPVTVLAATSGDTGAAVAHGFYNVPGVRVVILYPSGKVSKVQEQQLTTLGGNVTAIEVEGTFDDCQRLVKTAFNDTSLKVSCLLTSANSINVARWLPQMFYYFMAYRKLKQWHKDIVFSVPSGNFGNICAGMMAAQMGLPIQHFIASTNINDTVPRFMQSGNYDPQPAQPTISNAMDVADPSNFVRILELFAHREKALNVHLSSYSFDDRETLSAIESVYKKSKYLMDPHGAVGYLGLKKYLAKHPQQVGVFLETAHPVKFIDSMPGTVQDDIDYPARLKQALGKEKKSLYMQGDYIMFKNWLTGQSYAV</sequence>
<dbReference type="Proteomes" id="UP000220133">
    <property type="component" value="Chromosome"/>
</dbReference>
<dbReference type="InterPro" id="IPR004450">
    <property type="entry name" value="Thr_synthase-like"/>
</dbReference>
<dbReference type="Gene3D" id="3.40.50.1100">
    <property type="match status" value="2"/>
</dbReference>
<dbReference type="KEGG" id="cbae:COR50_15820"/>
<dbReference type="InterPro" id="IPR029144">
    <property type="entry name" value="Thr_synth_N"/>
</dbReference>
<dbReference type="NCBIfam" id="TIGR00260">
    <property type="entry name" value="thrC"/>
    <property type="match status" value="1"/>
</dbReference>
<feature type="domain" description="Threonine synthase N-terminal" evidence="14">
    <location>
        <begin position="2"/>
        <end position="79"/>
    </location>
</feature>
<reference evidence="15 16" key="1">
    <citation type="submission" date="2017-10" db="EMBL/GenBank/DDBJ databases">
        <title>Paenichitinophaga pekingensis gen. nov., sp. nov., isolated from activated sludge.</title>
        <authorList>
            <person name="Jin D."/>
            <person name="Kong X."/>
            <person name="Deng Y."/>
            <person name="Bai Z."/>
        </authorList>
    </citation>
    <scope>NUCLEOTIDE SEQUENCE [LARGE SCALE GENOMIC DNA]</scope>
    <source>
        <strain evidence="15 16">13</strain>
    </source>
</reference>
<comment type="similarity">
    <text evidence="3">Belongs to the threonine synthase family.</text>
</comment>
<dbReference type="GO" id="GO:0009088">
    <property type="term" value="P:threonine biosynthetic process"/>
    <property type="evidence" value="ECO:0007669"/>
    <property type="project" value="UniProtKB-UniRule"/>
</dbReference>
<evidence type="ECO:0000259" key="13">
    <source>
        <dbReference type="Pfam" id="PF00291"/>
    </source>
</evidence>
<dbReference type="InterPro" id="IPR051166">
    <property type="entry name" value="Threonine_Synthase"/>
</dbReference>
<dbReference type="FunFam" id="3.40.50.1100:FF:000022">
    <property type="entry name" value="Threonine synthase"/>
    <property type="match status" value="1"/>
</dbReference>
<dbReference type="PANTHER" id="PTHR42690:SF1">
    <property type="entry name" value="THREONINE SYNTHASE-LIKE 2"/>
    <property type="match status" value="1"/>
</dbReference>
<protein>
    <recommendedName>
        <fullName evidence="5 11">Threonine synthase</fullName>
        <ecNumber evidence="4 11">4.2.3.1</ecNumber>
    </recommendedName>
</protein>
<evidence type="ECO:0000256" key="11">
    <source>
        <dbReference type="NCBIfam" id="TIGR00260"/>
    </source>
</evidence>
<evidence type="ECO:0000256" key="9">
    <source>
        <dbReference type="ARBA" id="ARBA00023239"/>
    </source>
</evidence>
<dbReference type="InterPro" id="IPR037158">
    <property type="entry name" value="Thr_synth_N_sf"/>
</dbReference>
<evidence type="ECO:0000256" key="10">
    <source>
        <dbReference type="ARBA" id="ARBA00049144"/>
    </source>
</evidence>
<dbReference type="RefSeq" id="WP_098194883.1">
    <property type="nucleotide sequence ID" value="NZ_CP023777.1"/>
</dbReference>
<keyword evidence="7" id="KW-0791">Threonine biosynthesis</keyword>
<comment type="catalytic activity">
    <reaction evidence="10">
        <text>O-phospho-L-homoserine + H2O = L-threonine + phosphate</text>
        <dbReference type="Rhea" id="RHEA:10840"/>
        <dbReference type="ChEBI" id="CHEBI:15377"/>
        <dbReference type="ChEBI" id="CHEBI:43474"/>
        <dbReference type="ChEBI" id="CHEBI:57590"/>
        <dbReference type="ChEBI" id="CHEBI:57926"/>
        <dbReference type="EC" id="4.2.3.1"/>
    </reaction>
</comment>
<dbReference type="Gene3D" id="3.90.1380.10">
    <property type="entry name" value="Threonine synthase, N-terminal domain"/>
    <property type="match status" value="1"/>
</dbReference>
<evidence type="ECO:0000256" key="1">
    <source>
        <dbReference type="ARBA" id="ARBA00001933"/>
    </source>
</evidence>
<feature type="domain" description="Tryptophan synthase beta chain-like PALP" evidence="13">
    <location>
        <begin position="93"/>
        <end position="370"/>
    </location>
</feature>
<evidence type="ECO:0000256" key="7">
    <source>
        <dbReference type="ARBA" id="ARBA00022697"/>
    </source>
</evidence>
<comment type="pathway">
    <text evidence="2">Amino-acid biosynthesis; L-threonine biosynthesis; L-threonine from L-aspartate: step 5/5.</text>
</comment>
<comment type="cofactor">
    <cofactor evidence="1 12">
        <name>pyridoxal 5'-phosphate</name>
        <dbReference type="ChEBI" id="CHEBI:597326"/>
    </cofactor>
</comment>
<organism evidence="15 16">
    <name type="scientific">Chitinophaga caeni</name>
    <dbReference type="NCBI Taxonomy" id="2029983"/>
    <lineage>
        <taxon>Bacteria</taxon>
        <taxon>Pseudomonadati</taxon>
        <taxon>Bacteroidota</taxon>
        <taxon>Chitinophagia</taxon>
        <taxon>Chitinophagales</taxon>
        <taxon>Chitinophagaceae</taxon>
        <taxon>Chitinophaga</taxon>
    </lineage>
</organism>
<dbReference type="Pfam" id="PF00291">
    <property type="entry name" value="PALP"/>
    <property type="match status" value="1"/>
</dbReference>
<dbReference type="SUPFAM" id="SSF53686">
    <property type="entry name" value="Tryptophan synthase beta subunit-like PLP-dependent enzymes"/>
    <property type="match status" value="1"/>
</dbReference>
<evidence type="ECO:0000256" key="3">
    <source>
        <dbReference type="ARBA" id="ARBA00005517"/>
    </source>
</evidence>
<dbReference type="PANTHER" id="PTHR42690">
    <property type="entry name" value="THREONINE SYNTHASE FAMILY MEMBER"/>
    <property type="match status" value="1"/>
</dbReference>
<gene>
    <name evidence="15" type="ORF">COR50_15820</name>
</gene>
<dbReference type="InterPro" id="IPR001926">
    <property type="entry name" value="TrpB-like_PALP"/>
</dbReference>
<evidence type="ECO:0000313" key="15">
    <source>
        <dbReference type="EMBL" id="ATL48510.1"/>
    </source>
</evidence>
<dbReference type="EMBL" id="CP023777">
    <property type="protein sequence ID" value="ATL48510.1"/>
    <property type="molecule type" value="Genomic_DNA"/>
</dbReference>
<dbReference type="InterPro" id="IPR036052">
    <property type="entry name" value="TrpB-like_PALP_sf"/>
</dbReference>
<dbReference type="GO" id="GO:0030170">
    <property type="term" value="F:pyridoxal phosphate binding"/>
    <property type="evidence" value="ECO:0007669"/>
    <property type="project" value="InterPro"/>
</dbReference>
<evidence type="ECO:0000256" key="12">
    <source>
        <dbReference type="PIRSR" id="PIRSR604450-51"/>
    </source>
</evidence>